<feature type="transmembrane region" description="Helical" evidence="8">
    <location>
        <begin position="43"/>
        <end position="63"/>
    </location>
</feature>
<proteinExistence type="predicted"/>
<evidence type="ECO:0000256" key="2">
    <source>
        <dbReference type="ARBA" id="ARBA00022475"/>
    </source>
</evidence>
<reference evidence="9 10" key="1">
    <citation type="submission" date="2020-04" db="EMBL/GenBank/DDBJ databases">
        <authorList>
            <consortium name="Genoscope - CEA"/>
            <person name="William W."/>
        </authorList>
    </citation>
    <scope>NUCLEOTIDE SEQUENCE [LARGE SCALE GENOMIC DNA]</scope>
    <source>
        <strain evidence="9 10">SG7</strain>
    </source>
</reference>
<feature type="transmembrane region" description="Helical" evidence="8">
    <location>
        <begin position="75"/>
        <end position="95"/>
    </location>
</feature>
<dbReference type="GO" id="GO:0006508">
    <property type="term" value="P:proteolysis"/>
    <property type="evidence" value="ECO:0007669"/>
    <property type="project" value="UniProtKB-KW"/>
</dbReference>
<gene>
    <name evidence="9" type="primary">artE</name>
    <name evidence="9" type="ORF">MLAUSG7_1258</name>
</gene>
<dbReference type="InterPro" id="IPR019127">
    <property type="entry name" value="Exosortase"/>
</dbReference>
<dbReference type="RefSeq" id="WP_214399596.1">
    <property type="nucleotide sequence ID" value="NZ_LR792632.1"/>
</dbReference>
<evidence type="ECO:0000256" key="4">
    <source>
        <dbReference type="ARBA" id="ARBA00022692"/>
    </source>
</evidence>
<evidence type="ECO:0000313" key="9">
    <source>
        <dbReference type="EMBL" id="CAB3289505.1"/>
    </source>
</evidence>
<dbReference type="EMBL" id="LR792632">
    <property type="protein sequence ID" value="CAB3289505.1"/>
    <property type="molecule type" value="Genomic_DNA"/>
</dbReference>
<evidence type="ECO:0000256" key="3">
    <source>
        <dbReference type="ARBA" id="ARBA00022670"/>
    </source>
</evidence>
<dbReference type="NCBIfam" id="TIGR04124">
    <property type="entry name" value="archaeo_artE"/>
    <property type="match status" value="1"/>
</dbReference>
<keyword evidence="4 8" id="KW-0812">Transmembrane</keyword>
<evidence type="ECO:0000256" key="1">
    <source>
        <dbReference type="ARBA" id="ARBA00004651"/>
    </source>
</evidence>
<accession>A0A8D6PY80</accession>
<keyword evidence="5 9" id="KW-0378">Hydrolase</keyword>
<feature type="transmembrane region" description="Helical" evidence="8">
    <location>
        <begin position="16"/>
        <end position="36"/>
    </location>
</feature>
<evidence type="ECO:0000256" key="8">
    <source>
        <dbReference type="SAM" id="Phobius"/>
    </source>
</evidence>
<keyword evidence="3" id="KW-0645">Protease</keyword>
<dbReference type="KEGG" id="mesg:MLAUSG7_1258"/>
<comment type="subcellular location">
    <subcellularLocation>
        <location evidence="1">Cell membrane</location>
        <topology evidence="1">Multi-pass membrane protein</topology>
    </subcellularLocation>
</comment>
<dbReference type="GO" id="GO:0008233">
    <property type="term" value="F:peptidase activity"/>
    <property type="evidence" value="ECO:0007669"/>
    <property type="project" value="UniProtKB-KW"/>
</dbReference>
<dbReference type="GO" id="GO:0005886">
    <property type="term" value="C:plasma membrane"/>
    <property type="evidence" value="ECO:0007669"/>
    <property type="project" value="UniProtKB-SubCell"/>
</dbReference>
<name>A0A8D6PY80_9EURY</name>
<dbReference type="GeneID" id="65884051"/>
<feature type="transmembrane region" description="Helical" evidence="8">
    <location>
        <begin position="140"/>
        <end position="158"/>
    </location>
</feature>
<keyword evidence="10" id="KW-1185">Reference proteome</keyword>
<keyword evidence="7 8" id="KW-0472">Membrane</keyword>
<evidence type="ECO:0000256" key="5">
    <source>
        <dbReference type="ARBA" id="ARBA00022801"/>
    </source>
</evidence>
<sequence>MVVAIFTSGKDKKETIVFLIKFYILFFFLFFILNYFGEYIVEVVAYLSYIFVKLIIPNAKIINNIIYLPNAEVEVIKECTGSFITSGILSLIILYSKNIKEFIIGLFFLLLAFFVNIFRIVLVCYYVNLYPKNPIFYHDIVGYIIILSLIPILVLGYLKVIDIIREGNNAIHKGKYLKNKS</sequence>
<dbReference type="EC" id="3.4.22.-" evidence="9"/>
<dbReference type="AlphaFoldDB" id="A0A8D6PY80"/>
<feature type="transmembrane region" description="Helical" evidence="8">
    <location>
        <begin position="102"/>
        <end position="128"/>
    </location>
</feature>
<evidence type="ECO:0000256" key="7">
    <source>
        <dbReference type="ARBA" id="ARBA00023136"/>
    </source>
</evidence>
<organism evidence="9 10">
    <name type="scientific">Methanocaldococcus lauensis</name>
    <dbReference type="NCBI Taxonomy" id="2546128"/>
    <lineage>
        <taxon>Archaea</taxon>
        <taxon>Methanobacteriati</taxon>
        <taxon>Methanobacteriota</taxon>
        <taxon>Methanomada group</taxon>
        <taxon>Methanococci</taxon>
        <taxon>Methanococcales</taxon>
        <taxon>Methanocaldococcaceae</taxon>
        <taxon>Methanocaldococcus</taxon>
    </lineage>
</organism>
<keyword evidence="6 8" id="KW-1133">Transmembrane helix</keyword>
<keyword evidence="2" id="KW-1003">Cell membrane</keyword>
<evidence type="ECO:0000313" key="10">
    <source>
        <dbReference type="Proteomes" id="UP000679213"/>
    </source>
</evidence>
<dbReference type="InterPro" id="IPR026485">
    <property type="entry name" value="Archaeo_ArtE"/>
</dbReference>
<dbReference type="Proteomes" id="UP000679213">
    <property type="component" value="Chromosome I"/>
</dbReference>
<dbReference type="InterPro" id="IPR026392">
    <property type="entry name" value="Exo/Archaeosortase_dom"/>
</dbReference>
<evidence type="ECO:0000256" key="6">
    <source>
        <dbReference type="ARBA" id="ARBA00022989"/>
    </source>
</evidence>
<dbReference type="NCBIfam" id="TIGR04178">
    <property type="entry name" value="exo_archaeo"/>
    <property type="match status" value="1"/>
</dbReference>
<dbReference type="Pfam" id="PF09721">
    <property type="entry name" value="Exosortase_EpsH"/>
    <property type="match status" value="1"/>
</dbReference>
<protein>
    <submittedName>
        <fullName evidence="9">Putative archaeosortase E</fullName>
        <ecNumber evidence="9">3.4.22.-</ecNumber>
    </submittedName>
</protein>